<feature type="region of interest" description="Disordered" evidence="8">
    <location>
        <begin position="663"/>
        <end position="699"/>
    </location>
</feature>
<dbReference type="Gene3D" id="4.10.240.10">
    <property type="entry name" value="Zn(2)-C6 fungal-type DNA-binding domain"/>
    <property type="match status" value="1"/>
</dbReference>
<evidence type="ECO:0000313" key="11">
    <source>
        <dbReference type="Proteomes" id="UP000800235"/>
    </source>
</evidence>
<dbReference type="CDD" id="cd12148">
    <property type="entry name" value="fungal_TF_MHR"/>
    <property type="match status" value="1"/>
</dbReference>
<dbReference type="EMBL" id="MU007051">
    <property type="protein sequence ID" value="KAF2428938.1"/>
    <property type="molecule type" value="Genomic_DNA"/>
</dbReference>
<feature type="region of interest" description="Disordered" evidence="8">
    <location>
        <begin position="1"/>
        <end position="32"/>
    </location>
</feature>
<keyword evidence="5" id="KW-0238">DNA-binding</keyword>
<dbReference type="GO" id="GO:0008270">
    <property type="term" value="F:zinc ion binding"/>
    <property type="evidence" value="ECO:0007669"/>
    <property type="project" value="InterPro"/>
</dbReference>
<dbReference type="PANTHER" id="PTHR47782">
    <property type="entry name" value="ZN(II)2CYS6 TRANSCRIPTION FACTOR (EUROFUNG)-RELATED"/>
    <property type="match status" value="1"/>
</dbReference>
<dbReference type="AlphaFoldDB" id="A0A9P4NP55"/>
<dbReference type="InterPro" id="IPR052202">
    <property type="entry name" value="Yeast_MetPath_Reg"/>
</dbReference>
<evidence type="ECO:0000256" key="8">
    <source>
        <dbReference type="SAM" id="MobiDB-lite"/>
    </source>
</evidence>
<dbReference type="PANTHER" id="PTHR47782:SF8">
    <property type="entry name" value="ZN(II)2CYS6 TRANSCRIPTION FACTOR (EUROFUNG)"/>
    <property type="match status" value="1"/>
</dbReference>
<feature type="compositionally biased region" description="Polar residues" evidence="8">
    <location>
        <begin position="23"/>
        <end position="32"/>
    </location>
</feature>
<organism evidence="10 11">
    <name type="scientific">Tothia fuscella</name>
    <dbReference type="NCBI Taxonomy" id="1048955"/>
    <lineage>
        <taxon>Eukaryota</taxon>
        <taxon>Fungi</taxon>
        <taxon>Dikarya</taxon>
        <taxon>Ascomycota</taxon>
        <taxon>Pezizomycotina</taxon>
        <taxon>Dothideomycetes</taxon>
        <taxon>Pleosporomycetidae</taxon>
        <taxon>Venturiales</taxon>
        <taxon>Cylindrosympodiaceae</taxon>
        <taxon>Tothia</taxon>
    </lineage>
</organism>
<dbReference type="GO" id="GO:0006351">
    <property type="term" value="P:DNA-templated transcription"/>
    <property type="evidence" value="ECO:0007669"/>
    <property type="project" value="InterPro"/>
</dbReference>
<feature type="compositionally biased region" description="Low complexity" evidence="8">
    <location>
        <begin position="663"/>
        <end position="672"/>
    </location>
</feature>
<dbReference type="Pfam" id="PF04082">
    <property type="entry name" value="Fungal_trans"/>
    <property type="match status" value="1"/>
</dbReference>
<comment type="subcellular location">
    <subcellularLocation>
        <location evidence="1">Nucleus</location>
    </subcellularLocation>
</comment>
<feature type="region of interest" description="Disordered" evidence="8">
    <location>
        <begin position="599"/>
        <end position="650"/>
    </location>
</feature>
<name>A0A9P4NP55_9PEZI</name>
<dbReference type="InterPro" id="IPR001138">
    <property type="entry name" value="Zn2Cys6_DnaBD"/>
</dbReference>
<keyword evidence="7" id="KW-0539">Nucleus</keyword>
<evidence type="ECO:0000256" key="2">
    <source>
        <dbReference type="ARBA" id="ARBA00022723"/>
    </source>
</evidence>
<feature type="domain" description="Zn(2)-C6 fungal-type" evidence="9">
    <location>
        <begin position="40"/>
        <end position="70"/>
    </location>
</feature>
<gene>
    <name evidence="10" type="ORF">EJ08DRAFT_307850</name>
</gene>
<dbReference type="GO" id="GO:0043565">
    <property type="term" value="F:sequence-specific DNA binding"/>
    <property type="evidence" value="ECO:0007669"/>
    <property type="project" value="TreeGrafter"/>
</dbReference>
<keyword evidence="3" id="KW-0862">Zinc</keyword>
<comment type="caution">
    <text evidence="10">The sequence shown here is derived from an EMBL/GenBank/DDBJ whole genome shotgun (WGS) entry which is preliminary data.</text>
</comment>
<dbReference type="InterPro" id="IPR036864">
    <property type="entry name" value="Zn2-C6_fun-type_DNA-bd_sf"/>
</dbReference>
<dbReference type="InterPro" id="IPR007219">
    <property type="entry name" value="XnlR_reg_dom"/>
</dbReference>
<evidence type="ECO:0000313" key="10">
    <source>
        <dbReference type="EMBL" id="KAF2428938.1"/>
    </source>
</evidence>
<evidence type="ECO:0000256" key="5">
    <source>
        <dbReference type="ARBA" id="ARBA00023125"/>
    </source>
</evidence>
<sequence length="836" mass="93565">MSENTSPRGAASRRPMQVRREGSSPTGNNNSPQIAHTLTACCRCRNRKTRCDPGLPRCTPCEKTNSTCEYFDQSKGTKVPRNYVVHLQHKVRELEKRLEELEKDDLDPEPEDVVRHGARVHIAEQDDSKFLGPSSGIAITRLVMQLAKQFTDSQSITDIVDQTQAEGIKKRFEEEEDKPTSKVYPLISDVAAEGLPPRNLANLLVDLSMAKLMGMFPIFHEPSFSQDVNDVYNNSADSYQNFVLRMMIAIGLQKMDTQYAGLADSYYLAALRYLEDAVRPMNVKTIQCFILIGVYSLLTPTRTAVYYVVGLAVRLAQALGLCEEKTITLPTNGKAPTALEIDMRRRVFWSVMNMDWGLAHSLGRSSCFATLQEHIDVKFYETVDDEFITKDGVKTGAPGSLKKWISIHFHKMRLHQLEIRRKLYQKKRPTPKDDQDPWFHQMEDKIVAWREASPETDVGTGLDKAWFVGRYHTMIAMMFRPTPQIPRPNLSAAQRCYESVISNIYMHRAQIKARNVEMTWIFTQAIFMTINTVLWTLSYYEIRAAHSREEVKGHLDVAIDCIKQAKERWPGVASAIELYENLITACMKIYDKDGDIPIAAGSPAESGPEGGRSRTTSPTFMPFPMDSTTQQRSPSPAIDQKPPFGFISQKSYSGRQDSIAAISQASTSTISQPSLPPTNITSTNSFDGAMSTLAPDPGRATDRMSTGSYGGMSNYSFDSNFDASPYNNPLPSSFGEFNWNPSFGLTSGTSPGAIPALSPFDQPSSDMTGLEMSTNAPVQYSDYLYPPSWDMDRTGTGLNQEQHSELMQSLEANGTGQLQNMLNATNRLFYPQGRGY</sequence>
<dbReference type="SMART" id="SM00906">
    <property type="entry name" value="Fungal_trans"/>
    <property type="match status" value="1"/>
</dbReference>
<dbReference type="OrthoDB" id="5416384at2759"/>
<keyword evidence="11" id="KW-1185">Reference proteome</keyword>
<dbReference type="Proteomes" id="UP000800235">
    <property type="component" value="Unassembled WGS sequence"/>
</dbReference>
<evidence type="ECO:0000256" key="1">
    <source>
        <dbReference type="ARBA" id="ARBA00004123"/>
    </source>
</evidence>
<dbReference type="CDD" id="cd00067">
    <property type="entry name" value="GAL4"/>
    <property type="match status" value="1"/>
</dbReference>
<evidence type="ECO:0000256" key="4">
    <source>
        <dbReference type="ARBA" id="ARBA00023015"/>
    </source>
</evidence>
<evidence type="ECO:0000259" key="9">
    <source>
        <dbReference type="PROSITE" id="PS50048"/>
    </source>
</evidence>
<evidence type="ECO:0000256" key="7">
    <source>
        <dbReference type="ARBA" id="ARBA00023242"/>
    </source>
</evidence>
<dbReference type="PROSITE" id="PS50048">
    <property type="entry name" value="ZN2_CY6_FUNGAL_2"/>
    <property type="match status" value="1"/>
</dbReference>
<dbReference type="PROSITE" id="PS00463">
    <property type="entry name" value="ZN2_CY6_FUNGAL_1"/>
    <property type="match status" value="1"/>
</dbReference>
<protein>
    <recommendedName>
        <fullName evidence="9">Zn(2)-C6 fungal-type domain-containing protein</fullName>
    </recommendedName>
</protein>
<evidence type="ECO:0000256" key="6">
    <source>
        <dbReference type="ARBA" id="ARBA00023163"/>
    </source>
</evidence>
<reference evidence="10" key="1">
    <citation type="journal article" date="2020" name="Stud. Mycol.">
        <title>101 Dothideomycetes genomes: a test case for predicting lifestyles and emergence of pathogens.</title>
        <authorList>
            <person name="Haridas S."/>
            <person name="Albert R."/>
            <person name="Binder M."/>
            <person name="Bloem J."/>
            <person name="Labutti K."/>
            <person name="Salamov A."/>
            <person name="Andreopoulos B."/>
            <person name="Baker S."/>
            <person name="Barry K."/>
            <person name="Bills G."/>
            <person name="Bluhm B."/>
            <person name="Cannon C."/>
            <person name="Castanera R."/>
            <person name="Culley D."/>
            <person name="Daum C."/>
            <person name="Ezra D."/>
            <person name="Gonzalez J."/>
            <person name="Henrissat B."/>
            <person name="Kuo A."/>
            <person name="Liang C."/>
            <person name="Lipzen A."/>
            <person name="Lutzoni F."/>
            <person name="Magnuson J."/>
            <person name="Mondo S."/>
            <person name="Nolan M."/>
            <person name="Ohm R."/>
            <person name="Pangilinan J."/>
            <person name="Park H.-J."/>
            <person name="Ramirez L."/>
            <person name="Alfaro M."/>
            <person name="Sun H."/>
            <person name="Tritt A."/>
            <person name="Yoshinaga Y."/>
            <person name="Zwiers L.-H."/>
            <person name="Turgeon B."/>
            <person name="Goodwin S."/>
            <person name="Spatafora J."/>
            <person name="Crous P."/>
            <person name="Grigoriev I."/>
        </authorList>
    </citation>
    <scope>NUCLEOTIDE SEQUENCE</scope>
    <source>
        <strain evidence="10">CBS 130266</strain>
    </source>
</reference>
<proteinExistence type="predicted"/>
<keyword evidence="4" id="KW-0805">Transcription regulation</keyword>
<dbReference type="GO" id="GO:0045944">
    <property type="term" value="P:positive regulation of transcription by RNA polymerase II"/>
    <property type="evidence" value="ECO:0007669"/>
    <property type="project" value="TreeGrafter"/>
</dbReference>
<evidence type="ECO:0000256" key="3">
    <source>
        <dbReference type="ARBA" id="ARBA00022833"/>
    </source>
</evidence>
<dbReference type="GO" id="GO:0005634">
    <property type="term" value="C:nucleus"/>
    <property type="evidence" value="ECO:0007669"/>
    <property type="project" value="UniProtKB-SubCell"/>
</dbReference>
<dbReference type="Pfam" id="PF00172">
    <property type="entry name" value="Zn_clus"/>
    <property type="match status" value="1"/>
</dbReference>
<accession>A0A9P4NP55</accession>
<feature type="compositionally biased region" description="Polar residues" evidence="8">
    <location>
        <begin position="677"/>
        <end position="686"/>
    </location>
</feature>
<dbReference type="GO" id="GO:0000981">
    <property type="term" value="F:DNA-binding transcription factor activity, RNA polymerase II-specific"/>
    <property type="evidence" value="ECO:0007669"/>
    <property type="project" value="InterPro"/>
</dbReference>
<dbReference type="SUPFAM" id="SSF57701">
    <property type="entry name" value="Zn2/Cys6 DNA-binding domain"/>
    <property type="match status" value="1"/>
</dbReference>
<dbReference type="SMART" id="SM00066">
    <property type="entry name" value="GAL4"/>
    <property type="match status" value="1"/>
</dbReference>
<keyword evidence="2" id="KW-0479">Metal-binding</keyword>
<keyword evidence="6" id="KW-0804">Transcription</keyword>